<feature type="region of interest" description="Disordered" evidence="6">
    <location>
        <begin position="283"/>
        <end position="304"/>
    </location>
</feature>
<gene>
    <name evidence="8" type="ORF">LTR69_005970</name>
</gene>
<keyword evidence="4" id="KW-0274">FAD</keyword>
<comment type="caution">
    <text evidence="8">The sequence shown here is derived from an EMBL/GenBank/DDBJ whole genome shotgun (WGS) entry which is preliminary data.</text>
</comment>
<keyword evidence="3" id="KW-0285">Flavoprotein</keyword>
<dbReference type="PANTHER" id="PTHR10961:SF45">
    <property type="entry name" value="FAD DEPENDENT OXIDOREDUCTASE DOMAIN-CONTAINING PROTEIN-RELATED"/>
    <property type="match status" value="1"/>
</dbReference>
<dbReference type="InterPro" id="IPR045170">
    <property type="entry name" value="MTOX"/>
</dbReference>
<dbReference type="Gene3D" id="3.50.50.60">
    <property type="entry name" value="FAD/NAD(P)-binding domain"/>
    <property type="match status" value="1"/>
</dbReference>
<keyword evidence="5" id="KW-0560">Oxidoreductase</keyword>
<name>A0ABR0J9I3_9EURO</name>
<accession>A0ABR0J9I3</accession>
<dbReference type="InterPro" id="IPR006076">
    <property type="entry name" value="FAD-dep_OxRdtase"/>
</dbReference>
<evidence type="ECO:0000256" key="3">
    <source>
        <dbReference type="ARBA" id="ARBA00022630"/>
    </source>
</evidence>
<proteinExistence type="inferred from homology"/>
<dbReference type="Proteomes" id="UP001345691">
    <property type="component" value="Unassembled WGS sequence"/>
</dbReference>
<sequence>MVKVSHDETILIVGAGAFGLSTALALRERGFTNTTVIDRYDPPVRDGSSNDISRIIRSDYNDPFYARLAKEAIESWKTSNIYSPHFHQSGFLLTSQVANDPFFEKTKAVLKSQSQKYRDFSSTAEIKRTFPGLKHIQDGLNGYFNPSSGWADAAGAIKAVATRLSDLGVSIITGPRGTMQSLIIDSKSRVTGVNVVSGEPFRASKVILATGAWTNRYLDLDYTIVGSAQPVGFIQLTPEEAQELADIPVAINMTSAVFFFPPNPDNILKVAYHGHGFEVEDLSDGKQGRTVSAPQRDSDNAASSWLPDDADKYLRAGLRQFVPDVAERPWTRGRLCWYTETPTGDFIADYHQAVAELFVATGGSGHGFKFLPVLGQYIANCFEGTASAEVQRKWQLPSPTKTKQKIVVTDGSRRGPPRRMLDSNDRLQQAKL</sequence>
<comment type="cofactor">
    <cofactor evidence="1">
        <name>FAD</name>
        <dbReference type="ChEBI" id="CHEBI:57692"/>
    </cofactor>
</comment>
<dbReference type="Pfam" id="PF01266">
    <property type="entry name" value="DAO"/>
    <property type="match status" value="1"/>
</dbReference>
<dbReference type="PANTHER" id="PTHR10961">
    <property type="entry name" value="PEROXISOMAL SARCOSINE OXIDASE"/>
    <property type="match status" value="1"/>
</dbReference>
<evidence type="ECO:0000313" key="9">
    <source>
        <dbReference type="Proteomes" id="UP001345691"/>
    </source>
</evidence>
<evidence type="ECO:0000313" key="8">
    <source>
        <dbReference type="EMBL" id="KAK5059382.1"/>
    </source>
</evidence>
<evidence type="ECO:0000256" key="2">
    <source>
        <dbReference type="ARBA" id="ARBA00010989"/>
    </source>
</evidence>
<dbReference type="InterPro" id="IPR036188">
    <property type="entry name" value="FAD/NAD-bd_sf"/>
</dbReference>
<evidence type="ECO:0000256" key="4">
    <source>
        <dbReference type="ARBA" id="ARBA00022827"/>
    </source>
</evidence>
<feature type="compositionally biased region" description="Polar residues" evidence="6">
    <location>
        <begin position="289"/>
        <end position="303"/>
    </location>
</feature>
<feature type="domain" description="FAD dependent oxidoreductase" evidence="7">
    <location>
        <begin position="10"/>
        <end position="380"/>
    </location>
</feature>
<reference evidence="8 9" key="1">
    <citation type="submission" date="2023-08" db="EMBL/GenBank/DDBJ databases">
        <title>Black Yeasts Isolated from many extreme environments.</title>
        <authorList>
            <person name="Coleine C."/>
            <person name="Stajich J.E."/>
            <person name="Selbmann L."/>
        </authorList>
    </citation>
    <scope>NUCLEOTIDE SEQUENCE [LARGE SCALE GENOMIC DNA]</scope>
    <source>
        <strain evidence="8 9">CCFEE 6328</strain>
    </source>
</reference>
<protein>
    <recommendedName>
        <fullName evidence="7">FAD dependent oxidoreductase domain-containing protein</fullName>
    </recommendedName>
</protein>
<evidence type="ECO:0000259" key="7">
    <source>
        <dbReference type="Pfam" id="PF01266"/>
    </source>
</evidence>
<comment type="similarity">
    <text evidence="2">Belongs to the MSOX/MTOX family.</text>
</comment>
<keyword evidence="9" id="KW-1185">Reference proteome</keyword>
<dbReference type="SUPFAM" id="SSF54373">
    <property type="entry name" value="FAD-linked reductases, C-terminal domain"/>
    <property type="match status" value="1"/>
</dbReference>
<dbReference type="Gene3D" id="3.30.9.10">
    <property type="entry name" value="D-Amino Acid Oxidase, subunit A, domain 2"/>
    <property type="match status" value="1"/>
</dbReference>
<feature type="region of interest" description="Disordered" evidence="6">
    <location>
        <begin position="401"/>
        <end position="432"/>
    </location>
</feature>
<evidence type="ECO:0000256" key="6">
    <source>
        <dbReference type="SAM" id="MobiDB-lite"/>
    </source>
</evidence>
<evidence type="ECO:0000256" key="1">
    <source>
        <dbReference type="ARBA" id="ARBA00001974"/>
    </source>
</evidence>
<evidence type="ECO:0000256" key="5">
    <source>
        <dbReference type="ARBA" id="ARBA00023002"/>
    </source>
</evidence>
<dbReference type="EMBL" id="JAVRRF010000012">
    <property type="protein sequence ID" value="KAK5059382.1"/>
    <property type="molecule type" value="Genomic_DNA"/>
</dbReference>
<dbReference type="SUPFAM" id="SSF51905">
    <property type="entry name" value="FAD/NAD(P)-binding domain"/>
    <property type="match status" value="1"/>
</dbReference>
<organism evidence="8 9">
    <name type="scientific">Exophiala sideris</name>
    <dbReference type="NCBI Taxonomy" id="1016849"/>
    <lineage>
        <taxon>Eukaryota</taxon>
        <taxon>Fungi</taxon>
        <taxon>Dikarya</taxon>
        <taxon>Ascomycota</taxon>
        <taxon>Pezizomycotina</taxon>
        <taxon>Eurotiomycetes</taxon>
        <taxon>Chaetothyriomycetidae</taxon>
        <taxon>Chaetothyriales</taxon>
        <taxon>Herpotrichiellaceae</taxon>
        <taxon>Exophiala</taxon>
    </lineage>
</organism>